<dbReference type="InterPro" id="IPR015422">
    <property type="entry name" value="PyrdxlP-dep_Trfase_small"/>
</dbReference>
<keyword evidence="2 4" id="KW-0378">Hydrolase</keyword>
<comment type="subunit">
    <text evidence="4">Homodimer.</text>
</comment>
<dbReference type="RefSeq" id="WP_045278859.1">
    <property type="nucleotide sequence ID" value="NZ_JYIW01000022.1"/>
</dbReference>
<dbReference type="GO" id="GO:0019441">
    <property type="term" value="P:L-tryptophan catabolic process to kynurenine"/>
    <property type="evidence" value="ECO:0007669"/>
    <property type="project" value="TreeGrafter"/>
</dbReference>
<dbReference type="EC" id="3.7.1.3" evidence="4"/>
<evidence type="ECO:0000256" key="5">
    <source>
        <dbReference type="SAM" id="MobiDB-lite"/>
    </source>
</evidence>
<dbReference type="PIRSF" id="PIRSF038800">
    <property type="entry name" value="KYNU"/>
    <property type="match status" value="1"/>
</dbReference>
<keyword evidence="3 4" id="KW-0663">Pyridoxal phosphate</keyword>
<comment type="function">
    <text evidence="4">Catalyzes the cleavage of L-kynurenine (L-Kyn) and L-3-hydroxykynurenine (L-3OHKyn) into anthranilic acid (AA) and 3-hydroxyanthranilic acid (3-OHAA), respectively.</text>
</comment>
<organism evidence="6 7">
    <name type="scientific">Microbacterium oxydans</name>
    <dbReference type="NCBI Taxonomy" id="82380"/>
    <lineage>
        <taxon>Bacteria</taxon>
        <taxon>Bacillati</taxon>
        <taxon>Actinomycetota</taxon>
        <taxon>Actinomycetes</taxon>
        <taxon>Micrococcales</taxon>
        <taxon>Microbacteriaceae</taxon>
        <taxon>Microbacterium</taxon>
    </lineage>
</organism>
<reference evidence="6 7" key="1">
    <citation type="submission" date="2015-02" db="EMBL/GenBank/DDBJ databases">
        <title>Draft genome sequences of ten Microbacterium spp. with emphasis on heavy metal contaminated environments.</title>
        <authorList>
            <person name="Corretto E."/>
        </authorList>
    </citation>
    <scope>NUCLEOTIDE SEQUENCE [LARGE SCALE GENOMIC DNA]</scope>
    <source>
        <strain evidence="6 7">BEL4b</strain>
    </source>
</reference>
<dbReference type="GO" id="GO:0043420">
    <property type="term" value="P:anthranilate metabolic process"/>
    <property type="evidence" value="ECO:0007669"/>
    <property type="project" value="TreeGrafter"/>
</dbReference>
<dbReference type="PANTHER" id="PTHR14084">
    <property type="entry name" value="KYNURENINASE"/>
    <property type="match status" value="1"/>
</dbReference>
<dbReference type="EMBL" id="JYIW01000022">
    <property type="protein sequence ID" value="KJL29914.1"/>
    <property type="molecule type" value="Genomic_DNA"/>
</dbReference>
<dbReference type="UniPathway" id="UPA00253">
    <property type="reaction ID" value="UER00329"/>
</dbReference>
<feature type="compositionally biased region" description="Low complexity" evidence="5">
    <location>
        <begin position="150"/>
        <end position="173"/>
    </location>
</feature>
<evidence type="ECO:0000256" key="2">
    <source>
        <dbReference type="ARBA" id="ARBA00022801"/>
    </source>
</evidence>
<dbReference type="GO" id="GO:0005737">
    <property type="term" value="C:cytoplasm"/>
    <property type="evidence" value="ECO:0007669"/>
    <property type="project" value="InterPro"/>
</dbReference>
<dbReference type="Gene3D" id="3.40.640.10">
    <property type="entry name" value="Type I PLP-dependent aspartate aminotransferase-like (Major domain)"/>
    <property type="match status" value="2"/>
</dbReference>
<dbReference type="GO" id="GO:0030170">
    <property type="term" value="F:pyridoxal phosphate binding"/>
    <property type="evidence" value="ECO:0007669"/>
    <property type="project" value="InterPro"/>
</dbReference>
<feature type="compositionally biased region" description="Polar residues" evidence="5">
    <location>
        <begin position="174"/>
        <end position="183"/>
    </location>
</feature>
<gene>
    <name evidence="6" type="primary">kynU_1</name>
    <name evidence="6" type="ORF">RS83_01485</name>
</gene>
<dbReference type="GO" id="GO:0009435">
    <property type="term" value="P:NAD+ biosynthetic process"/>
    <property type="evidence" value="ECO:0007669"/>
    <property type="project" value="UniProtKB-UniPathway"/>
</dbReference>
<comment type="similarity">
    <text evidence="4">Belongs to the kynureninase family.</text>
</comment>
<comment type="catalytic activity">
    <reaction evidence="4">
        <text>L-kynurenine + H2O = anthranilate + L-alanine + H(+)</text>
        <dbReference type="Rhea" id="RHEA:16813"/>
        <dbReference type="ChEBI" id="CHEBI:15377"/>
        <dbReference type="ChEBI" id="CHEBI:15378"/>
        <dbReference type="ChEBI" id="CHEBI:16567"/>
        <dbReference type="ChEBI" id="CHEBI:57959"/>
        <dbReference type="ChEBI" id="CHEBI:57972"/>
        <dbReference type="EC" id="3.7.1.3"/>
    </reaction>
</comment>
<dbReference type="Gene3D" id="3.90.1150.10">
    <property type="entry name" value="Aspartate Aminotransferase, domain 1"/>
    <property type="match status" value="1"/>
</dbReference>
<evidence type="ECO:0000256" key="1">
    <source>
        <dbReference type="ARBA" id="ARBA00022642"/>
    </source>
</evidence>
<dbReference type="InterPro" id="IPR015421">
    <property type="entry name" value="PyrdxlP-dep_Trfase_major"/>
</dbReference>
<evidence type="ECO:0000256" key="3">
    <source>
        <dbReference type="ARBA" id="ARBA00022898"/>
    </source>
</evidence>
<comment type="pathway">
    <text evidence="4">Cofactor biosynthesis; NAD(+) biosynthesis; quinolinate from L-kynurenine: step 2/3.</text>
</comment>
<dbReference type="PATRIC" id="fig|82380.11.peg.1522"/>
<feature type="region of interest" description="Disordered" evidence="5">
    <location>
        <begin position="116"/>
        <end position="186"/>
    </location>
</feature>
<dbReference type="Proteomes" id="UP000033640">
    <property type="component" value="Unassembled WGS sequence"/>
</dbReference>
<comment type="catalytic activity">
    <reaction evidence="4">
        <text>3-hydroxy-L-kynurenine + H2O = 3-hydroxyanthranilate + L-alanine + H(+)</text>
        <dbReference type="Rhea" id="RHEA:25143"/>
        <dbReference type="ChEBI" id="CHEBI:15377"/>
        <dbReference type="ChEBI" id="CHEBI:15378"/>
        <dbReference type="ChEBI" id="CHEBI:36559"/>
        <dbReference type="ChEBI" id="CHEBI:57972"/>
        <dbReference type="ChEBI" id="CHEBI:58125"/>
        <dbReference type="EC" id="3.7.1.3"/>
    </reaction>
</comment>
<evidence type="ECO:0000256" key="4">
    <source>
        <dbReference type="PIRNR" id="PIRNR038800"/>
    </source>
</evidence>
<accession>A0A0F0LB72</accession>
<dbReference type="PANTHER" id="PTHR14084:SF0">
    <property type="entry name" value="KYNURENINASE"/>
    <property type="match status" value="1"/>
</dbReference>
<dbReference type="OrthoDB" id="9812626at2"/>
<dbReference type="AlphaFoldDB" id="A0A0F0LB72"/>
<dbReference type="SUPFAM" id="SSF53383">
    <property type="entry name" value="PLP-dependent transferases"/>
    <property type="match status" value="2"/>
</dbReference>
<dbReference type="GO" id="GO:0097053">
    <property type="term" value="P:L-kynurenine catabolic process"/>
    <property type="evidence" value="ECO:0007669"/>
    <property type="project" value="UniProtKB-UniPathway"/>
</dbReference>
<keyword evidence="1 4" id="KW-0662">Pyridine nucleotide biosynthesis</keyword>
<name>A0A0F0LB72_9MICO</name>
<dbReference type="UniPathway" id="UPA00334">
    <property type="reaction ID" value="UER00455"/>
</dbReference>
<comment type="cofactor">
    <cofactor evidence="4">
        <name>pyridoxal 5'-phosphate</name>
        <dbReference type="ChEBI" id="CHEBI:597326"/>
    </cofactor>
</comment>
<dbReference type="InterPro" id="IPR015424">
    <property type="entry name" value="PyrdxlP-dep_Trfase"/>
</dbReference>
<feature type="compositionally biased region" description="Low complexity" evidence="5">
    <location>
        <begin position="130"/>
        <end position="142"/>
    </location>
</feature>
<dbReference type="InterPro" id="IPR010111">
    <property type="entry name" value="Kynureninase"/>
</dbReference>
<comment type="caution">
    <text evidence="6">The sequence shown here is derived from an EMBL/GenBank/DDBJ whole genome shotgun (WGS) entry which is preliminary data.</text>
</comment>
<protein>
    <recommendedName>
        <fullName evidence="4">Kynureninase</fullName>
        <ecNumber evidence="4">3.7.1.3</ecNumber>
    </recommendedName>
</protein>
<comment type="pathway">
    <text evidence="4">Amino-acid degradation; L-kynurenine degradation; L-alanine and anthranilate from L-kynurenine: step 1/1.</text>
</comment>
<proteinExistence type="inferred from homology"/>
<evidence type="ECO:0000313" key="6">
    <source>
        <dbReference type="EMBL" id="KJL29914.1"/>
    </source>
</evidence>
<evidence type="ECO:0000313" key="7">
    <source>
        <dbReference type="Proteomes" id="UP000033640"/>
    </source>
</evidence>
<sequence>MTDLLDRARELDAADPLHAHLDAFVDAPGVSAYLDGNSLGRPLRDIPEKIAQFVREDWGTRLIRSWDEQWMALPMELGDRIGALALGAAPGQTVVADSTSVLIYKLLRAALRQAQGPSGAAQGSRGAALRQAQGPSGAAQGTSGTGQGSRGAALRQAQGPSGAAQGPSGAVQGTSGAAQGTSGETRRDEIVMEAGNFPTDRFLVAGVAAETGMTVRWIEPDPVHGVTVADVQAVVSDRTALVSLSHVDYRSGALADMPAITDAVHAAGALMMWDLCHSVGVVPMQLDAWGVDLAVGCTYKYLNGGPGSPAFAYLRRGLQGVLQQPIHGWWSASDIFAMGPEYVPSDDIRQLLSGTPPVTSMLAMQGMLDLIEDASIGAVRAKSIALTDFAVQAYDEVLAPLGVRLLSPRDAAVRGGHVTIGHPDFRAVAARLWDDGIIPDFRFPDGIRLGLSPLSTSFAETAVGVLAIRDALRA</sequence>
<dbReference type="GO" id="GO:0030429">
    <property type="term" value="F:kynureninase activity"/>
    <property type="evidence" value="ECO:0007669"/>
    <property type="project" value="UniProtKB-EC"/>
</dbReference>
<dbReference type="Pfam" id="PF22580">
    <property type="entry name" value="KYNU_C"/>
    <property type="match status" value="1"/>
</dbReference>